<comment type="subcellular location">
    <subcellularLocation>
        <location evidence="1">Cell membrane</location>
        <topology evidence="1">Multi-pass membrane protein</topology>
    </subcellularLocation>
</comment>
<feature type="transmembrane region" description="Helical" evidence="9">
    <location>
        <begin position="178"/>
        <end position="198"/>
    </location>
</feature>
<feature type="transmembrane region" description="Helical" evidence="9">
    <location>
        <begin position="346"/>
        <end position="363"/>
    </location>
</feature>
<evidence type="ECO:0000313" key="12">
    <source>
        <dbReference type="Proteomes" id="UP001589568"/>
    </source>
</evidence>
<keyword evidence="5 9" id="KW-0812">Transmembrane</keyword>
<evidence type="ECO:0000256" key="3">
    <source>
        <dbReference type="ARBA" id="ARBA00022448"/>
    </source>
</evidence>
<reference evidence="11 12" key="1">
    <citation type="submission" date="2024-09" db="EMBL/GenBank/DDBJ databases">
        <authorList>
            <person name="Sun Q."/>
            <person name="Mori K."/>
        </authorList>
    </citation>
    <scope>NUCLEOTIDE SEQUENCE [LARGE SCALE GENOMIC DNA]</scope>
    <source>
        <strain evidence="11 12">JCM 3324</strain>
    </source>
</reference>
<feature type="transmembrane region" description="Helical" evidence="9">
    <location>
        <begin position="369"/>
        <end position="395"/>
    </location>
</feature>
<proteinExistence type="inferred from homology"/>
<dbReference type="RefSeq" id="WP_379484909.1">
    <property type="nucleotide sequence ID" value="NZ_JBHMCF010000046.1"/>
</dbReference>
<evidence type="ECO:0000256" key="7">
    <source>
        <dbReference type="ARBA" id="ARBA00023136"/>
    </source>
</evidence>
<organism evidence="11 12">
    <name type="scientific">Nonomuraea salmonea</name>
    <dbReference type="NCBI Taxonomy" id="46181"/>
    <lineage>
        <taxon>Bacteria</taxon>
        <taxon>Bacillati</taxon>
        <taxon>Actinomycetota</taxon>
        <taxon>Actinomycetes</taxon>
        <taxon>Streptosporangiales</taxon>
        <taxon>Streptosporangiaceae</taxon>
        <taxon>Nonomuraea</taxon>
    </lineage>
</organism>
<feature type="transmembrane region" description="Helical" evidence="9">
    <location>
        <begin position="115"/>
        <end position="137"/>
    </location>
</feature>
<dbReference type="InterPro" id="IPR020846">
    <property type="entry name" value="MFS_dom"/>
</dbReference>
<keyword evidence="12" id="KW-1185">Reference proteome</keyword>
<feature type="transmembrane region" description="Helical" evidence="9">
    <location>
        <begin position="90"/>
        <end position="109"/>
    </location>
</feature>
<accession>A0ABV5P0C3</accession>
<evidence type="ECO:0000256" key="5">
    <source>
        <dbReference type="ARBA" id="ARBA00022692"/>
    </source>
</evidence>
<feature type="transmembrane region" description="Helical" evidence="9">
    <location>
        <begin position="457"/>
        <end position="480"/>
    </location>
</feature>
<evidence type="ECO:0000256" key="4">
    <source>
        <dbReference type="ARBA" id="ARBA00022475"/>
    </source>
</evidence>
<feature type="transmembrane region" description="Helical" evidence="9">
    <location>
        <begin position="20"/>
        <end position="39"/>
    </location>
</feature>
<evidence type="ECO:0000256" key="2">
    <source>
        <dbReference type="ARBA" id="ARBA00008537"/>
    </source>
</evidence>
<evidence type="ECO:0000259" key="10">
    <source>
        <dbReference type="PROSITE" id="PS50850"/>
    </source>
</evidence>
<dbReference type="InterPro" id="IPR004638">
    <property type="entry name" value="EmrB-like"/>
</dbReference>
<comment type="caution">
    <text evidence="11">The sequence shown here is derived from an EMBL/GenBank/DDBJ whole genome shotgun (WGS) entry which is preliminary data.</text>
</comment>
<feature type="transmembrane region" description="Helical" evidence="9">
    <location>
        <begin position="210"/>
        <end position="229"/>
    </location>
</feature>
<sequence>MSEPGQPAPHDPGERAQLRYAWRVLSVVGLASILTALGSSSLNVALPEVVRNFDASAAAASWMLLSFMLANTVLMVVFGRLADMFGRRSMYLWGLATYTGASLLLGFAPGEWYVVGLRVVQAAGGAMLLTNSAALLTDAFPRRHLGRGMGIYIASFSVAQLVGPTLGGFLTHRFGWQWVFWYNVPLGVLCLIWGAVTLRRTLARPEERGIDVPGNLLVLVSLGGLLFGLSQAADLGWTDPVVLGGVVLFVLLMPVFVVVERRSAHPVVDVRLFADRVFTLDLLATFLSTVGRTAVVLLVALFYQAVHGENPVTAGLKVLPLSVAMMIASMSAGPLHAWLGARLVGLLGNVVGTAGLAVLLAYVSADIGYAPMCVGMVLLGAGAGMFLPATATAILDQLPSHRIGIVNAMRLMIQNAGVVVSTALALSLVTGPLPAALRPAVFAGTLSRVAPEGIGALVTGYRITFGVLTVVSVLSVLASLGGLRRRRARPAAAPATPAPATPAPATPAPAPPAPGPTGSAGSAGSAGSCGSPGSAGSPGSPGERNP</sequence>
<feature type="transmembrane region" description="Helical" evidence="9">
    <location>
        <begin position="149"/>
        <end position="172"/>
    </location>
</feature>
<dbReference type="Proteomes" id="UP001589568">
    <property type="component" value="Unassembled WGS sequence"/>
</dbReference>
<keyword evidence="4" id="KW-1003">Cell membrane</keyword>
<dbReference type="Gene3D" id="1.20.1720.10">
    <property type="entry name" value="Multidrug resistance protein D"/>
    <property type="match status" value="1"/>
</dbReference>
<dbReference type="InterPro" id="IPR011701">
    <property type="entry name" value="MFS"/>
</dbReference>
<name>A0ABV5P0C3_9ACTN</name>
<dbReference type="SUPFAM" id="SSF103473">
    <property type="entry name" value="MFS general substrate transporter"/>
    <property type="match status" value="1"/>
</dbReference>
<keyword evidence="7 9" id="KW-0472">Membrane</keyword>
<feature type="transmembrane region" description="Helical" evidence="9">
    <location>
        <begin position="59"/>
        <end position="78"/>
    </location>
</feature>
<evidence type="ECO:0000256" key="9">
    <source>
        <dbReference type="SAM" id="Phobius"/>
    </source>
</evidence>
<evidence type="ECO:0000313" key="11">
    <source>
        <dbReference type="EMBL" id="MFB9475972.1"/>
    </source>
</evidence>
<feature type="compositionally biased region" description="Low complexity" evidence="8">
    <location>
        <begin position="516"/>
        <end position="546"/>
    </location>
</feature>
<feature type="region of interest" description="Disordered" evidence="8">
    <location>
        <begin position="487"/>
        <end position="546"/>
    </location>
</feature>
<evidence type="ECO:0000256" key="1">
    <source>
        <dbReference type="ARBA" id="ARBA00004651"/>
    </source>
</evidence>
<feature type="domain" description="Major facilitator superfamily (MFS) profile" evidence="10">
    <location>
        <begin position="24"/>
        <end position="487"/>
    </location>
</feature>
<evidence type="ECO:0000256" key="8">
    <source>
        <dbReference type="SAM" id="MobiDB-lite"/>
    </source>
</evidence>
<feature type="transmembrane region" description="Helical" evidence="9">
    <location>
        <begin position="318"/>
        <end position="339"/>
    </location>
</feature>
<dbReference type="Pfam" id="PF07690">
    <property type="entry name" value="MFS_1"/>
    <property type="match status" value="1"/>
</dbReference>
<feature type="transmembrane region" description="Helical" evidence="9">
    <location>
        <begin position="241"/>
        <end position="259"/>
    </location>
</feature>
<keyword evidence="6 9" id="KW-1133">Transmembrane helix</keyword>
<dbReference type="CDD" id="cd17321">
    <property type="entry name" value="MFS_MMR_MDR_like"/>
    <property type="match status" value="1"/>
</dbReference>
<dbReference type="EMBL" id="JBHMCF010000046">
    <property type="protein sequence ID" value="MFB9475972.1"/>
    <property type="molecule type" value="Genomic_DNA"/>
</dbReference>
<keyword evidence="3" id="KW-0813">Transport</keyword>
<feature type="transmembrane region" description="Helical" evidence="9">
    <location>
        <begin position="280"/>
        <end position="306"/>
    </location>
</feature>
<dbReference type="PANTHER" id="PTHR42718:SF9">
    <property type="entry name" value="MAJOR FACILITATOR SUPERFAMILY MULTIDRUG TRANSPORTER MFSC"/>
    <property type="match status" value="1"/>
</dbReference>
<dbReference type="NCBIfam" id="TIGR00711">
    <property type="entry name" value="efflux_EmrB"/>
    <property type="match status" value="1"/>
</dbReference>
<comment type="similarity">
    <text evidence="2">Belongs to the major facilitator superfamily. EmrB family.</text>
</comment>
<protein>
    <submittedName>
        <fullName evidence="11">MFS transporter</fullName>
    </submittedName>
</protein>
<gene>
    <name evidence="11" type="ORF">ACFFR3_41315</name>
</gene>
<dbReference type="PANTHER" id="PTHR42718">
    <property type="entry name" value="MAJOR FACILITATOR SUPERFAMILY MULTIDRUG TRANSPORTER MFSC"/>
    <property type="match status" value="1"/>
</dbReference>
<feature type="compositionally biased region" description="Pro residues" evidence="8">
    <location>
        <begin position="496"/>
        <end position="515"/>
    </location>
</feature>
<feature type="transmembrane region" description="Helical" evidence="9">
    <location>
        <begin position="416"/>
        <end position="437"/>
    </location>
</feature>
<dbReference type="Gene3D" id="1.20.1250.20">
    <property type="entry name" value="MFS general substrate transporter like domains"/>
    <property type="match status" value="1"/>
</dbReference>
<dbReference type="PROSITE" id="PS50850">
    <property type="entry name" value="MFS"/>
    <property type="match status" value="1"/>
</dbReference>
<evidence type="ECO:0000256" key="6">
    <source>
        <dbReference type="ARBA" id="ARBA00022989"/>
    </source>
</evidence>
<dbReference type="InterPro" id="IPR036259">
    <property type="entry name" value="MFS_trans_sf"/>
</dbReference>